<dbReference type="AlphaFoldDB" id="A0A498R2R5"/>
<dbReference type="Proteomes" id="UP000277811">
    <property type="component" value="Unassembled WGS sequence"/>
</dbReference>
<sequence length="352" mass="38263">MMKWLQRFVAVAVLCITLTGPALAAGLNNIDVLKLPEWPVLTSSYGGTLLLSDSPETAPADGILYQDTVSGNVRLFVYNVNGTSKPKKIVVLLENSGPKNAHVIVYQHGFAGPSENYMDVGKTAQADYLAGGGLYRTEVPAGDSAYLDRHLNDVVVKPNMLINGIYDFLTDRPVKVSVLMLPVHADAGRYIRHAKILPADAQHLRGTFEGPNRLLIPEQVYNPADKQMFALTLADNKIDRYLTGVDATDGSPVVNYGNYGVMYKLFIPSDYPGKMAFFLNPRGGSYAGFIGLKYRHVKLPSIATPSGRLALGDEKMTDFAPVGVYEGGQSLWFTFSPPGASNLPVKLIVIPQ</sequence>
<dbReference type="OrthoDB" id="1675044at2"/>
<accession>A0A498R2R5</accession>
<dbReference type="RefSeq" id="WP_122626450.1">
    <property type="nucleotide sequence ID" value="NZ_UPPP01000056.1"/>
</dbReference>
<dbReference type="EMBL" id="UPPP01000056">
    <property type="protein sequence ID" value="VBB05459.1"/>
    <property type="molecule type" value="Genomic_DNA"/>
</dbReference>
<keyword evidence="3" id="KW-1185">Reference proteome</keyword>
<name>A0A498R2R5_9FIRM</name>
<evidence type="ECO:0000256" key="1">
    <source>
        <dbReference type="SAM" id="SignalP"/>
    </source>
</evidence>
<feature type="chain" id="PRO_5019778323" description="Copper amine oxidase" evidence="1">
    <location>
        <begin position="25"/>
        <end position="352"/>
    </location>
</feature>
<gene>
    <name evidence="2" type="ORF">LUCI_0669</name>
</gene>
<reference evidence="2 3" key="1">
    <citation type="submission" date="2018-06" db="EMBL/GenBank/DDBJ databases">
        <authorList>
            <person name="Strepis N."/>
        </authorList>
    </citation>
    <scope>NUCLEOTIDE SEQUENCE [LARGE SCALE GENOMIC DNA]</scope>
    <source>
        <strain evidence="2">LUCI</strain>
    </source>
</reference>
<protein>
    <recommendedName>
        <fullName evidence="4">Copper amine oxidase</fullName>
    </recommendedName>
</protein>
<feature type="signal peptide" evidence="1">
    <location>
        <begin position="1"/>
        <end position="24"/>
    </location>
</feature>
<keyword evidence="1" id="KW-0732">Signal</keyword>
<organism evidence="2 3">
    <name type="scientific">Lucifera butyrica</name>
    <dbReference type="NCBI Taxonomy" id="1351585"/>
    <lineage>
        <taxon>Bacteria</taxon>
        <taxon>Bacillati</taxon>
        <taxon>Bacillota</taxon>
        <taxon>Negativicutes</taxon>
        <taxon>Veillonellales</taxon>
        <taxon>Veillonellaceae</taxon>
        <taxon>Lucifera</taxon>
    </lineage>
</organism>
<evidence type="ECO:0000313" key="2">
    <source>
        <dbReference type="EMBL" id="VBB05459.1"/>
    </source>
</evidence>
<proteinExistence type="predicted"/>
<evidence type="ECO:0000313" key="3">
    <source>
        <dbReference type="Proteomes" id="UP000277811"/>
    </source>
</evidence>
<evidence type="ECO:0008006" key="4">
    <source>
        <dbReference type="Google" id="ProtNLM"/>
    </source>
</evidence>